<reference evidence="1 2" key="1">
    <citation type="journal article" date="2016" name="Nat. Commun.">
        <title>Thousands of microbial genomes shed light on interconnected biogeochemical processes in an aquifer system.</title>
        <authorList>
            <person name="Anantharaman K."/>
            <person name="Brown C.T."/>
            <person name="Hug L.A."/>
            <person name="Sharon I."/>
            <person name="Castelle C.J."/>
            <person name="Probst A.J."/>
            <person name="Thomas B.C."/>
            <person name="Singh A."/>
            <person name="Wilkins M.J."/>
            <person name="Karaoz U."/>
            <person name="Brodie E.L."/>
            <person name="Williams K.H."/>
            <person name="Hubbard S.S."/>
            <person name="Banfield J.F."/>
        </authorList>
    </citation>
    <scope>NUCLEOTIDE SEQUENCE [LARGE SCALE GENOMIC DNA]</scope>
</reference>
<dbReference type="Proteomes" id="UP000177354">
    <property type="component" value="Unassembled WGS sequence"/>
</dbReference>
<proteinExistence type="predicted"/>
<name>A0A1F5Z1M0_9BACT</name>
<sequence length="113" mass="13012">MNILRDPINIVEMRKMAVSKFGLMVKAVVDVEKEIMAVYGDLHADEEKLLIEDGSEQHNLWGINIYPEESGDNLVEFDSMINIRPVMDNMTRSVENPVTREKIIKIVKKLIKK</sequence>
<dbReference type="EMBL" id="MFJF01000018">
    <property type="protein sequence ID" value="OGG06224.1"/>
    <property type="molecule type" value="Genomic_DNA"/>
</dbReference>
<dbReference type="Pfam" id="PF18924">
    <property type="entry name" value="DUF5674"/>
    <property type="match status" value="1"/>
</dbReference>
<gene>
    <name evidence="1" type="ORF">A2777_06500</name>
</gene>
<dbReference type="InterPro" id="IPR043731">
    <property type="entry name" value="DUF5674"/>
</dbReference>
<evidence type="ECO:0000313" key="2">
    <source>
        <dbReference type="Proteomes" id="UP000177354"/>
    </source>
</evidence>
<organism evidence="1 2">
    <name type="scientific">Candidatus Gottesmanbacteria bacterium RIFCSPHIGHO2_01_FULL_40_15</name>
    <dbReference type="NCBI Taxonomy" id="1798376"/>
    <lineage>
        <taxon>Bacteria</taxon>
        <taxon>Candidatus Gottesmaniibacteriota</taxon>
    </lineage>
</organism>
<protein>
    <submittedName>
        <fullName evidence="1">Uncharacterized protein</fullName>
    </submittedName>
</protein>
<dbReference type="AlphaFoldDB" id="A0A1F5Z1M0"/>
<comment type="caution">
    <text evidence="1">The sequence shown here is derived from an EMBL/GenBank/DDBJ whole genome shotgun (WGS) entry which is preliminary data.</text>
</comment>
<evidence type="ECO:0000313" key="1">
    <source>
        <dbReference type="EMBL" id="OGG06224.1"/>
    </source>
</evidence>
<accession>A0A1F5Z1M0</accession>